<evidence type="ECO:0000313" key="4">
    <source>
        <dbReference type="Proteomes" id="UP001595712"/>
    </source>
</evidence>
<keyword evidence="1" id="KW-0175">Coiled coil</keyword>
<feature type="transmembrane region" description="Helical" evidence="2">
    <location>
        <begin position="20"/>
        <end position="43"/>
    </location>
</feature>
<reference evidence="4" key="1">
    <citation type="journal article" date="2019" name="Int. J. Syst. Evol. Microbiol.">
        <title>The Global Catalogue of Microorganisms (GCM) 10K type strain sequencing project: providing services to taxonomists for standard genome sequencing and annotation.</title>
        <authorList>
            <consortium name="The Broad Institute Genomics Platform"/>
            <consortium name="The Broad Institute Genome Sequencing Center for Infectious Disease"/>
            <person name="Wu L."/>
            <person name="Ma J."/>
        </authorList>
    </citation>
    <scope>NUCLEOTIDE SEQUENCE [LARGE SCALE GENOMIC DNA]</scope>
    <source>
        <strain evidence="4">CGMCC 4.7396</strain>
    </source>
</reference>
<dbReference type="EMBL" id="JBHRWO010000020">
    <property type="protein sequence ID" value="MFC3494675.1"/>
    <property type="molecule type" value="Genomic_DNA"/>
</dbReference>
<keyword evidence="4" id="KW-1185">Reference proteome</keyword>
<accession>A0ABV7Q1Z0</accession>
<evidence type="ECO:0000256" key="2">
    <source>
        <dbReference type="SAM" id="Phobius"/>
    </source>
</evidence>
<evidence type="ECO:0000256" key="1">
    <source>
        <dbReference type="SAM" id="Coils"/>
    </source>
</evidence>
<dbReference type="Proteomes" id="UP001595712">
    <property type="component" value="Unassembled WGS sequence"/>
</dbReference>
<gene>
    <name evidence="3" type="ORF">ACFO8M_19500</name>
</gene>
<proteinExistence type="predicted"/>
<keyword evidence="2" id="KW-1133">Transmembrane helix</keyword>
<dbReference type="RefSeq" id="WP_387978632.1">
    <property type="nucleotide sequence ID" value="NZ_JBHRWO010000020.1"/>
</dbReference>
<organism evidence="3 4">
    <name type="scientific">Glycomyces rhizosphaerae</name>
    <dbReference type="NCBI Taxonomy" id="2054422"/>
    <lineage>
        <taxon>Bacteria</taxon>
        <taxon>Bacillati</taxon>
        <taxon>Actinomycetota</taxon>
        <taxon>Actinomycetes</taxon>
        <taxon>Glycomycetales</taxon>
        <taxon>Glycomycetaceae</taxon>
        <taxon>Glycomyces</taxon>
    </lineage>
</organism>
<keyword evidence="2" id="KW-0472">Membrane</keyword>
<evidence type="ECO:0000313" key="3">
    <source>
        <dbReference type="EMBL" id="MFC3494675.1"/>
    </source>
</evidence>
<keyword evidence="2" id="KW-0812">Transmembrane</keyword>
<feature type="coiled-coil region" evidence="1">
    <location>
        <begin position="49"/>
        <end position="97"/>
    </location>
</feature>
<comment type="caution">
    <text evidence="3">The sequence shown here is derived from an EMBL/GenBank/DDBJ whole genome shotgun (WGS) entry which is preliminary data.</text>
</comment>
<name>A0ABV7Q1Z0_9ACTN</name>
<sequence length="140" mass="14545">MYATQPLMQPPPPGPGKSPMVPLLAMGMVVGLAGAAVGIALWLRASGDLDDAEAQIADRNEQISQLEEDLGVAQTEAGDLETQVGELETQISELQGLGADAESMQACLDALNTFFDTAPDSAEEDAALIVVESDCAGWIS</sequence>
<dbReference type="Gene3D" id="1.20.5.340">
    <property type="match status" value="1"/>
</dbReference>
<protein>
    <submittedName>
        <fullName evidence="3">Uncharacterized protein</fullName>
    </submittedName>
</protein>